<sequence>MGVWCKGKIAKHERILESNRFGDVAPGVNTTLGHKHTHTYVCARTHTCTCTRTDWALHSPSSYPEELATCASDITSNASVAMSHLEGPELQITHMQTNDFLQDSARSTIKWA</sequence>
<evidence type="ECO:0000313" key="1">
    <source>
        <dbReference type="EMBL" id="CAD9011539.1"/>
    </source>
</evidence>
<dbReference type="EMBL" id="HBGA01061109">
    <property type="protein sequence ID" value="CAD9011539.1"/>
    <property type="molecule type" value="Transcribed_RNA"/>
</dbReference>
<proteinExistence type="predicted"/>
<dbReference type="AlphaFoldDB" id="A0A7S1IGI6"/>
<accession>A0A7S1IGI6</accession>
<reference evidence="1" key="1">
    <citation type="submission" date="2021-01" db="EMBL/GenBank/DDBJ databases">
        <authorList>
            <person name="Corre E."/>
            <person name="Pelletier E."/>
            <person name="Niang G."/>
            <person name="Scheremetjew M."/>
            <person name="Finn R."/>
            <person name="Kale V."/>
            <person name="Holt S."/>
            <person name="Cochrane G."/>
            <person name="Meng A."/>
            <person name="Brown T."/>
            <person name="Cohen L."/>
        </authorList>
    </citation>
    <scope>NUCLEOTIDE SEQUENCE</scope>
    <source>
        <strain evidence="1">NIES-381</strain>
    </source>
</reference>
<name>A0A7S1IGI6_9EUGL</name>
<protein>
    <submittedName>
        <fullName evidence="1">Uncharacterized protein</fullName>
    </submittedName>
</protein>
<organism evidence="1">
    <name type="scientific">Eutreptiella gymnastica</name>
    <dbReference type="NCBI Taxonomy" id="73025"/>
    <lineage>
        <taxon>Eukaryota</taxon>
        <taxon>Discoba</taxon>
        <taxon>Euglenozoa</taxon>
        <taxon>Euglenida</taxon>
        <taxon>Spirocuta</taxon>
        <taxon>Euglenophyceae</taxon>
        <taxon>Eutreptiales</taxon>
        <taxon>Eutreptiaceae</taxon>
        <taxon>Eutreptiella</taxon>
    </lineage>
</organism>
<gene>
    <name evidence="1" type="ORF">EGYM00392_LOCUS22640</name>
</gene>